<feature type="compositionally biased region" description="Pro residues" evidence="1">
    <location>
        <begin position="237"/>
        <end position="285"/>
    </location>
</feature>
<dbReference type="Proteomes" id="UP000187209">
    <property type="component" value="Unassembled WGS sequence"/>
</dbReference>
<evidence type="ECO:0000256" key="1">
    <source>
        <dbReference type="SAM" id="MobiDB-lite"/>
    </source>
</evidence>
<feature type="compositionally biased region" description="Low complexity" evidence="1">
    <location>
        <begin position="165"/>
        <end position="178"/>
    </location>
</feature>
<feature type="domain" description="C2" evidence="2">
    <location>
        <begin position="1"/>
        <end position="101"/>
    </location>
</feature>
<dbReference type="PRINTS" id="PR01217">
    <property type="entry name" value="PRICHEXTENSN"/>
</dbReference>
<dbReference type="Gene3D" id="2.60.40.150">
    <property type="entry name" value="C2 domain"/>
    <property type="match status" value="1"/>
</dbReference>
<evidence type="ECO:0000259" key="2">
    <source>
        <dbReference type="PROSITE" id="PS50004"/>
    </source>
</evidence>
<dbReference type="PROSITE" id="PS50004">
    <property type="entry name" value="C2"/>
    <property type="match status" value="1"/>
</dbReference>
<dbReference type="AlphaFoldDB" id="A0A1R2CBP1"/>
<feature type="region of interest" description="Disordered" evidence="1">
    <location>
        <begin position="143"/>
        <end position="198"/>
    </location>
</feature>
<evidence type="ECO:0000313" key="3">
    <source>
        <dbReference type="EMBL" id="OMJ86421.1"/>
    </source>
</evidence>
<dbReference type="OrthoDB" id="313125at2759"/>
<sequence>MAGKLNVKPCAAKLTHDTEFLGKMDPYCKVKLGDTMKRTSVHNSAGKFPSWRDELIFERHFENTITIECWDADTVSNDDLIGETTIPLQDTISKGHTDDWYQLSYKGRPAGTIRVEMTWNSVQLNMNNAPQVLLNSMPGFLNNNFGRPQGPPAYQNYPQYPPQPYGTMPPGYGAQPGPYGAPPQGYPQYPPSTMSPGYPPSYGTMPPGYPPSYGTMPPGYPPQGSYPQSGPSGAYPPSGPPGQNPPQGSPGQYPPQGPPGQYPPQGPPGQYPPQGPPGQYPPQGPPSQQGYYPPSGSPSAPEYQPKH</sequence>
<keyword evidence="4" id="KW-1185">Reference proteome</keyword>
<dbReference type="PANTHER" id="PTHR47052:SF3">
    <property type="entry name" value="INGRESSION PROTEIN 1"/>
    <property type="match status" value="1"/>
</dbReference>
<feature type="region of interest" description="Disordered" evidence="1">
    <location>
        <begin position="213"/>
        <end position="307"/>
    </location>
</feature>
<feature type="compositionally biased region" description="Low complexity" evidence="1">
    <location>
        <begin position="222"/>
        <end position="236"/>
    </location>
</feature>
<name>A0A1R2CBP1_9CILI</name>
<evidence type="ECO:0000313" key="4">
    <source>
        <dbReference type="Proteomes" id="UP000187209"/>
    </source>
</evidence>
<feature type="compositionally biased region" description="Pro residues" evidence="1">
    <location>
        <begin position="179"/>
        <end position="190"/>
    </location>
</feature>
<dbReference type="EMBL" id="MPUH01000206">
    <property type="protein sequence ID" value="OMJ86421.1"/>
    <property type="molecule type" value="Genomic_DNA"/>
</dbReference>
<proteinExistence type="predicted"/>
<dbReference type="SMART" id="SM00239">
    <property type="entry name" value="C2"/>
    <property type="match status" value="1"/>
</dbReference>
<reference evidence="3 4" key="1">
    <citation type="submission" date="2016-11" db="EMBL/GenBank/DDBJ databases">
        <title>The macronuclear genome of Stentor coeruleus: a giant cell with tiny introns.</title>
        <authorList>
            <person name="Slabodnick M."/>
            <person name="Ruby J.G."/>
            <person name="Reiff S.B."/>
            <person name="Swart E.C."/>
            <person name="Gosai S."/>
            <person name="Prabakaran S."/>
            <person name="Witkowska E."/>
            <person name="Larue G.E."/>
            <person name="Fisher S."/>
            <person name="Freeman R.M."/>
            <person name="Gunawardena J."/>
            <person name="Chu W."/>
            <person name="Stover N.A."/>
            <person name="Gregory B.D."/>
            <person name="Nowacki M."/>
            <person name="Derisi J."/>
            <person name="Roy S.W."/>
            <person name="Marshall W.F."/>
            <person name="Sood P."/>
        </authorList>
    </citation>
    <scope>NUCLEOTIDE SEQUENCE [LARGE SCALE GENOMIC DNA]</scope>
    <source>
        <strain evidence="3">WM001</strain>
    </source>
</reference>
<dbReference type="InterPro" id="IPR052981">
    <property type="entry name" value="Ingression_C2_domain"/>
</dbReference>
<dbReference type="SUPFAM" id="SSF49562">
    <property type="entry name" value="C2 domain (Calcium/lipid-binding domain, CaLB)"/>
    <property type="match status" value="1"/>
</dbReference>
<organism evidence="3 4">
    <name type="scientific">Stentor coeruleus</name>
    <dbReference type="NCBI Taxonomy" id="5963"/>
    <lineage>
        <taxon>Eukaryota</taxon>
        <taxon>Sar</taxon>
        <taxon>Alveolata</taxon>
        <taxon>Ciliophora</taxon>
        <taxon>Postciliodesmatophora</taxon>
        <taxon>Heterotrichea</taxon>
        <taxon>Heterotrichida</taxon>
        <taxon>Stentoridae</taxon>
        <taxon>Stentor</taxon>
    </lineage>
</organism>
<dbReference type="PANTHER" id="PTHR47052">
    <property type="entry name" value="CONSERVED SERINE PROLINE-RICH PROTEIN (AFU_ORTHOLOGUE AFUA_2G01790)"/>
    <property type="match status" value="1"/>
</dbReference>
<feature type="compositionally biased region" description="Low complexity" evidence="1">
    <location>
        <begin position="286"/>
        <end position="299"/>
    </location>
</feature>
<dbReference type="InterPro" id="IPR000008">
    <property type="entry name" value="C2_dom"/>
</dbReference>
<accession>A0A1R2CBP1</accession>
<protein>
    <recommendedName>
        <fullName evidence="2">C2 domain-containing protein</fullName>
    </recommendedName>
</protein>
<gene>
    <name evidence="3" type="ORF">SteCoe_12082</name>
</gene>
<dbReference type="InterPro" id="IPR035892">
    <property type="entry name" value="C2_domain_sf"/>
</dbReference>
<comment type="caution">
    <text evidence="3">The sequence shown here is derived from an EMBL/GenBank/DDBJ whole genome shotgun (WGS) entry which is preliminary data.</text>
</comment>
<dbReference type="Pfam" id="PF00168">
    <property type="entry name" value="C2"/>
    <property type="match status" value="1"/>
</dbReference>